<dbReference type="SUPFAM" id="SSF53335">
    <property type="entry name" value="S-adenosyl-L-methionine-dependent methyltransferases"/>
    <property type="match status" value="1"/>
</dbReference>
<dbReference type="InterPro" id="IPR050210">
    <property type="entry name" value="tRNA_Adenine-N(6)_MTase"/>
</dbReference>
<dbReference type="PROSITE" id="PS00092">
    <property type="entry name" value="N6_MTASE"/>
    <property type="match status" value="1"/>
</dbReference>
<dbReference type="FunCoup" id="A0A5R8QHT2">
    <property type="interactions" value="39"/>
</dbReference>
<keyword evidence="2" id="KW-0489">Methyltransferase</keyword>
<dbReference type="InterPro" id="IPR007848">
    <property type="entry name" value="Small_mtfrase_dom"/>
</dbReference>
<accession>A0A5R8QHT2</accession>
<dbReference type="GO" id="GO:0008170">
    <property type="term" value="F:N-methyltransferase activity"/>
    <property type="evidence" value="ECO:0007669"/>
    <property type="project" value="UniProtKB-ARBA"/>
</dbReference>
<dbReference type="Proteomes" id="UP000306912">
    <property type="component" value="Unassembled WGS sequence"/>
</dbReference>
<reference evidence="2 3" key="1">
    <citation type="submission" date="2019-05" db="EMBL/GenBank/DDBJ databases">
        <title>Culicoidintestinum kansasii gen. nov., sp. nov. from the gastrointestinal tract of the biting midge, Culicoides sonorensis.</title>
        <authorList>
            <person name="Neupane S."/>
            <person name="Ghosh A."/>
            <person name="Gunther S."/>
            <person name="Martin K."/>
            <person name="Zurek L."/>
        </authorList>
    </citation>
    <scope>NUCLEOTIDE SEQUENCE [LARGE SCALE GENOMIC DNA]</scope>
    <source>
        <strain evidence="2 3">CS-1</strain>
    </source>
</reference>
<dbReference type="InParanoid" id="A0A5R8QHT2"/>
<evidence type="ECO:0000313" key="2">
    <source>
        <dbReference type="EMBL" id="TLG77512.1"/>
    </source>
</evidence>
<dbReference type="GO" id="GO:0032259">
    <property type="term" value="P:methylation"/>
    <property type="evidence" value="ECO:0007669"/>
    <property type="project" value="UniProtKB-KW"/>
</dbReference>
<evidence type="ECO:0000313" key="3">
    <source>
        <dbReference type="Proteomes" id="UP000306912"/>
    </source>
</evidence>
<dbReference type="InterPro" id="IPR002052">
    <property type="entry name" value="DNA_methylase_N6_adenine_CS"/>
</dbReference>
<protein>
    <submittedName>
        <fullName evidence="2">tRNA1(Val) (Adenine(37)-N6)-methyltransferase</fullName>
    </submittedName>
</protein>
<proteinExistence type="predicted"/>
<dbReference type="AlphaFoldDB" id="A0A5R8QHT2"/>
<comment type="caution">
    <text evidence="2">The sequence shown here is derived from an EMBL/GenBank/DDBJ whole genome shotgun (WGS) entry which is preliminary data.</text>
</comment>
<dbReference type="GO" id="GO:0003676">
    <property type="term" value="F:nucleic acid binding"/>
    <property type="evidence" value="ECO:0007669"/>
    <property type="project" value="InterPro"/>
</dbReference>
<evidence type="ECO:0000259" key="1">
    <source>
        <dbReference type="Pfam" id="PF05175"/>
    </source>
</evidence>
<gene>
    <name evidence="2" type="ORF">FEZ08_00880</name>
</gene>
<keyword evidence="3" id="KW-1185">Reference proteome</keyword>
<keyword evidence="2" id="KW-0808">Transferase</keyword>
<dbReference type="Gene3D" id="3.40.50.150">
    <property type="entry name" value="Vaccinia Virus protein VP39"/>
    <property type="match status" value="1"/>
</dbReference>
<dbReference type="PANTHER" id="PTHR47739">
    <property type="entry name" value="TRNA1(VAL) (ADENINE(37)-N6)-METHYLTRANSFERASE"/>
    <property type="match status" value="1"/>
</dbReference>
<dbReference type="EMBL" id="VBWP01000001">
    <property type="protein sequence ID" value="TLG77512.1"/>
    <property type="molecule type" value="Genomic_DNA"/>
</dbReference>
<organism evidence="2 3">
    <name type="scientific">Culicoidibacter larvae</name>
    <dbReference type="NCBI Taxonomy" id="2579976"/>
    <lineage>
        <taxon>Bacteria</taxon>
        <taxon>Bacillati</taxon>
        <taxon>Bacillota</taxon>
        <taxon>Culicoidibacteria</taxon>
        <taxon>Culicoidibacterales</taxon>
        <taxon>Culicoidibacteraceae</taxon>
        <taxon>Culicoidibacter</taxon>
    </lineage>
</organism>
<dbReference type="InterPro" id="IPR029063">
    <property type="entry name" value="SAM-dependent_MTases_sf"/>
</dbReference>
<name>A0A5R8QHT2_9FIRM</name>
<feature type="domain" description="Methyltransferase small" evidence="1">
    <location>
        <begin position="18"/>
        <end position="154"/>
    </location>
</feature>
<dbReference type="OrthoDB" id="9777257at2"/>
<sequence>MKIIQRKDMLNFSLDSVLLANFVTLNTGIKTIFDIGTGNAPVPLFLSQKTKAKIYGIEIQEESVDLARRSVAINHLEEQIEICHFDVNEVGNFFPHSIADVVVSNPPFFKFSESAIINQNDALTVARHEVRLNLEQLVKQAAFLLKNNGYFAMVHRPDRLIEIIEVLQKYRLEPKRIQFIYPKVGRDAHMLLIEARFNGNVGVKVLPPIYAHNEDGSYSDYVVKCFGKEMQE</sequence>
<dbReference type="Pfam" id="PF05175">
    <property type="entry name" value="MTS"/>
    <property type="match status" value="1"/>
</dbReference>
<dbReference type="GO" id="GO:0008757">
    <property type="term" value="F:S-adenosylmethionine-dependent methyltransferase activity"/>
    <property type="evidence" value="ECO:0007669"/>
    <property type="project" value="UniProtKB-ARBA"/>
</dbReference>
<dbReference type="PANTHER" id="PTHR47739:SF1">
    <property type="entry name" value="TRNA1(VAL) (ADENINE(37)-N6)-METHYLTRANSFERASE"/>
    <property type="match status" value="1"/>
</dbReference>
<dbReference type="CDD" id="cd02440">
    <property type="entry name" value="AdoMet_MTases"/>
    <property type="match status" value="1"/>
</dbReference>